<organism evidence="3 4">
    <name type="scientific">Steinernema glaseri</name>
    <dbReference type="NCBI Taxonomy" id="37863"/>
    <lineage>
        <taxon>Eukaryota</taxon>
        <taxon>Metazoa</taxon>
        <taxon>Ecdysozoa</taxon>
        <taxon>Nematoda</taxon>
        <taxon>Chromadorea</taxon>
        <taxon>Rhabditida</taxon>
        <taxon>Tylenchina</taxon>
        <taxon>Panagrolaimomorpha</taxon>
        <taxon>Strongyloidoidea</taxon>
        <taxon>Steinernematidae</taxon>
        <taxon>Steinernema</taxon>
    </lineage>
</organism>
<protein>
    <submittedName>
        <fullName evidence="4">C-type lectin domain-containing protein</fullName>
    </submittedName>
</protein>
<feature type="signal peptide" evidence="2">
    <location>
        <begin position="1"/>
        <end position="18"/>
    </location>
</feature>
<feature type="coiled-coil region" evidence="1">
    <location>
        <begin position="185"/>
        <end position="212"/>
    </location>
</feature>
<dbReference type="AlphaFoldDB" id="A0A1I7YAG8"/>
<evidence type="ECO:0000313" key="4">
    <source>
        <dbReference type="WBParaSite" id="L893_g14383.t1"/>
    </source>
</evidence>
<sequence>MRPSLLVALALLLPSARAFCRRWSSEGRYCLEERDALNTTVVRVRRGVFGLEEYEWPDEEMMRLMSSAKESFENVREIHFQDNCNWAFGWRYGAPFAMANLRLILFDSECSAWSDSAEHCVDLPSAWTRSQVTFANVFFCEDEQEVEESKESHGLDTVVLQDLVGIVDPLSSVGLKKVERHHQKLNSCNALLEHLSRQIDKLEGRLAACSKARSSDRVLIKNYNFVLSRLRHELTYIFSFSLHHVDPDLEDL</sequence>
<evidence type="ECO:0000256" key="1">
    <source>
        <dbReference type="SAM" id="Coils"/>
    </source>
</evidence>
<feature type="chain" id="PRO_5009311920" evidence="2">
    <location>
        <begin position="19"/>
        <end position="252"/>
    </location>
</feature>
<name>A0A1I7YAG8_9BILA</name>
<keyword evidence="3" id="KW-1185">Reference proteome</keyword>
<keyword evidence="1" id="KW-0175">Coiled coil</keyword>
<keyword evidence="2" id="KW-0732">Signal</keyword>
<reference evidence="4" key="1">
    <citation type="submission" date="2016-11" db="UniProtKB">
        <authorList>
            <consortium name="WormBaseParasite"/>
        </authorList>
    </citation>
    <scope>IDENTIFICATION</scope>
</reference>
<accession>A0A1I7YAG8</accession>
<evidence type="ECO:0000313" key="3">
    <source>
        <dbReference type="Proteomes" id="UP000095287"/>
    </source>
</evidence>
<evidence type="ECO:0000256" key="2">
    <source>
        <dbReference type="SAM" id="SignalP"/>
    </source>
</evidence>
<dbReference type="Proteomes" id="UP000095287">
    <property type="component" value="Unplaced"/>
</dbReference>
<dbReference type="WBParaSite" id="L893_g14383.t1">
    <property type="protein sequence ID" value="L893_g14383.t1"/>
    <property type="gene ID" value="L893_g14383"/>
</dbReference>
<proteinExistence type="predicted"/>